<gene>
    <name evidence="2" type="ORF">METZ01_LOCUS92771</name>
</gene>
<accession>A0A381VJS5</accession>
<keyword evidence="1" id="KW-0812">Transmembrane</keyword>
<evidence type="ECO:0000313" key="2">
    <source>
        <dbReference type="EMBL" id="SVA39917.1"/>
    </source>
</evidence>
<organism evidence="2">
    <name type="scientific">marine metagenome</name>
    <dbReference type="NCBI Taxonomy" id="408172"/>
    <lineage>
        <taxon>unclassified sequences</taxon>
        <taxon>metagenomes</taxon>
        <taxon>ecological metagenomes</taxon>
    </lineage>
</organism>
<protein>
    <submittedName>
        <fullName evidence="2">Uncharacterized protein</fullName>
    </submittedName>
</protein>
<keyword evidence="1" id="KW-0472">Membrane</keyword>
<sequence>MLMFNFMTITVTKVCFMIINAINTFVMFVIFTIGTEHVLVKYD</sequence>
<reference evidence="2" key="1">
    <citation type="submission" date="2018-05" db="EMBL/GenBank/DDBJ databases">
        <authorList>
            <person name="Lanie J.A."/>
            <person name="Ng W.-L."/>
            <person name="Kazmierczak K.M."/>
            <person name="Andrzejewski T.M."/>
            <person name="Davidsen T.M."/>
            <person name="Wayne K.J."/>
            <person name="Tettelin H."/>
            <person name="Glass J.I."/>
            <person name="Rusch D."/>
            <person name="Podicherti R."/>
            <person name="Tsui H.-C.T."/>
            <person name="Winkler M.E."/>
        </authorList>
    </citation>
    <scope>NUCLEOTIDE SEQUENCE</scope>
</reference>
<proteinExistence type="predicted"/>
<feature type="transmembrane region" description="Helical" evidence="1">
    <location>
        <begin position="12"/>
        <end position="33"/>
    </location>
</feature>
<keyword evidence="1" id="KW-1133">Transmembrane helix</keyword>
<dbReference type="EMBL" id="UINC01008880">
    <property type="protein sequence ID" value="SVA39917.1"/>
    <property type="molecule type" value="Genomic_DNA"/>
</dbReference>
<dbReference type="AlphaFoldDB" id="A0A381VJS5"/>
<evidence type="ECO:0000256" key="1">
    <source>
        <dbReference type="SAM" id="Phobius"/>
    </source>
</evidence>
<name>A0A381VJS5_9ZZZZ</name>